<dbReference type="SUPFAM" id="SSF53850">
    <property type="entry name" value="Periplasmic binding protein-like II"/>
    <property type="match status" value="1"/>
</dbReference>
<evidence type="ECO:0000256" key="2">
    <source>
        <dbReference type="ARBA" id="ARBA00023239"/>
    </source>
</evidence>
<evidence type="ECO:0000256" key="1">
    <source>
        <dbReference type="ARBA" id="ARBA00022428"/>
    </source>
</evidence>
<name>A0A381NJ56_9ZZZZ</name>
<dbReference type="GO" id="GO:0009234">
    <property type="term" value="P:menaquinone biosynthetic process"/>
    <property type="evidence" value="ECO:0007669"/>
    <property type="project" value="UniProtKB-KW"/>
</dbReference>
<evidence type="ECO:0000313" key="3">
    <source>
        <dbReference type="EMBL" id="SUZ54585.1"/>
    </source>
</evidence>
<organism evidence="3">
    <name type="scientific">marine metagenome</name>
    <dbReference type="NCBI Taxonomy" id="408172"/>
    <lineage>
        <taxon>unclassified sequences</taxon>
        <taxon>metagenomes</taxon>
        <taxon>ecological metagenomes</taxon>
    </lineage>
</organism>
<dbReference type="Pfam" id="PF02621">
    <property type="entry name" value="VitK2_biosynth"/>
    <property type="match status" value="1"/>
</dbReference>
<dbReference type="EMBL" id="UINC01000396">
    <property type="protein sequence ID" value="SUZ54585.1"/>
    <property type="molecule type" value="Genomic_DNA"/>
</dbReference>
<dbReference type="InterPro" id="IPR003773">
    <property type="entry name" value="Menaquinone_biosynth"/>
</dbReference>
<dbReference type="AlphaFoldDB" id="A0A381NJ56"/>
<feature type="non-terminal residue" evidence="3">
    <location>
        <position position="1"/>
    </location>
</feature>
<keyword evidence="1" id="KW-0474">Menaquinone biosynthesis</keyword>
<proteinExistence type="inferred from homology"/>
<dbReference type="HAMAP" id="MF_00995">
    <property type="entry name" value="MqnA"/>
    <property type="match status" value="1"/>
</dbReference>
<evidence type="ECO:0008006" key="4">
    <source>
        <dbReference type="Google" id="ProtNLM"/>
    </source>
</evidence>
<accession>A0A381NJ56</accession>
<dbReference type="Gene3D" id="3.40.190.10">
    <property type="entry name" value="Periplasmic binding protein-like II"/>
    <property type="match status" value="2"/>
</dbReference>
<protein>
    <recommendedName>
        <fullName evidence="4">Chorismate dehydratase</fullName>
    </recommendedName>
</protein>
<sequence>VHGLEARSDLFDLQFDVPSRCSAQLHEGAVDLGLIPSIEYLQGRDYRIVPDVAVASEGNVASVALFTTRPATSLRSIAVDSSSRTASTLLRILCSEWWDIDPKMVKLRPDLPVMLKRCDAALVIGDPALFLDYESQGLDKVDLGDEWTAMTSLPFVWAMWVGRAQALEPEHVAALQAARVSGAEAIDEIVNANCADDEEQREVGRRYFREHVSFDLDERALAGLKKFYAYARDLQLVRTPTELRFFDSSSV</sequence>
<keyword evidence="2" id="KW-0456">Lyase</keyword>
<reference evidence="3" key="1">
    <citation type="submission" date="2018-05" db="EMBL/GenBank/DDBJ databases">
        <authorList>
            <person name="Lanie J.A."/>
            <person name="Ng W.-L."/>
            <person name="Kazmierczak K.M."/>
            <person name="Andrzejewski T.M."/>
            <person name="Davidsen T.M."/>
            <person name="Wayne K.J."/>
            <person name="Tettelin H."/>
            <person name="Glass J.I."/>
            <person name="Rusch D."/>
            <person name="Podicherti R."/>
            <person name="Tsui H.-C.T."/>
            <person name="Winkler M.E."/>
        </authorList>
    </citation>
    <scope>NUCLEOTIDE SEQUENCE</scope>
</reference>
<gene>
    <name evidence="3" type="ORF">METZ01_LOCUS7439</name>
</gene>
<dbReference type="CDD" id="cd13634">
    <property type="entry name" value="PBP2_Sco4506"/>
    <property type="match status" value="1"/>
</dbReference>
<dbReference type="InterPro" id="IPR030868">
    <property type="entry name" value="MqnA"/>
</dbReference>
<dbReference type="PANTHER" id="PTHR37690:SF1">
    <property type="entry name" value="CHORISMATE DEHYDRATASE"/>
    <property type="match status" value="1"/>
</dbReference>
<dbReference type="GO" id="GO:0016829">
    <property type="term" value="F:lyase activity"/>
    <property type="evidence" value="ECO:0007669"/>
    <property type="project" value="UniProtKB-KW"/>
</dbReference>
<dbReference type="PANTHER" id="PTHR37690">
    <property type="entry name" value="CHORISMATE DEHYDRATASE"/>
    <property type="match status" value="1"/>
</dbReference>